<feature type="compositionally biased region" description="Low complexity" evidence="1">
    <location>
        <begin position="54"/>
        <end position="76"/>
    </location>
</feature>
<keyword evidence="3" id="KW-1185">Reference proteome</keyword>
<dbReference type="EMBL" id="CP120629">
    <property type="protein sequence ID" value="WEW60051.1"/>
    <property type="molecule type" value="Genomic_DNA"/>
</dbReference>
<name>A0AAF0DMB3_9EURO</name>
<proteinExistence type="predicted"/>
<accession>A0AAF0DMB3</accession>
<feature type="compositionally biased region" description="Low complexity" evidence="1">
    <location>
        <begin position="87"/>
        <end position="107"/>
    </location>
</feature>
<evidence type="ECO:0000256" key="1">
    <source>
        <dbReference type="SAM" id="MobiDB-lite"/>
    </source>
</evidence>
<evidence type="ECO:0000313" key="2">
    <source>
        <dbReference type="EMBL" id="WEW60051.1"/>
    </source>
</evidence>
<organism evidence="2 3">
    <name type="scientific">Emydomyces testavorans</name>
    <dbReference type="NCBI Taxonomy" id="2070801"/>
    <lineage>
        <taxon>Eukaryota</taxon>
        <taxon>Fungi</taxon>
        <taxon>Dikarya</taxon>
        <taxon>Ascomycota</taxon>
        <taxon>Pezizomycotina</taxon>
        <taxon>Eurotiomycetes</taxon>
        <taxon>Eurotiomycetidae</taxon>
        <taxon>Onygenales</taxon>
        <taxon>Nannizziopsiaceae</taxon>
        <taxon>Emydomyces</taxon>
    </lineage>
</organism>
<feature type="region of interest" description="Disordered" evidence="1">
    <location>
        <begin position="49"/>
        <end position="122"/>
    </location>
</feature>
<gene>
    <name evidence="2" type="ORF">PRK78_005535</name>
</gene>
<sequence length="253" mass="27651">MSSPRLSRLLNDGAALRRNGLPFIPLSQRARLSAAEVIRPSLREIAAARYPRGSASSDRSTSTVTTPVPRSPATSVGSSTVIHHAPRSAPRSASRSSESVAAADSRAPCTSTRSRPSESAGYDRALADAATARLNAKFPGCFRLTSGSRPSAPALKSAMKQPGSRKVEKRVQFIGEHVKIVDRWIVPGVHIWSDPYSGPKVTPLATPDMDGEVEDWRARLTQVRARFDARRAQFHERRDRLRSESAERSARYI</sequence>
<reference evidence="2" key="1">
    <citation type="submission" date="2023-03" db="EMBL/GenBank/DDBJ databases">
        <title>Emydomyces testavorans Genome Sequence.</title>
        <authorList>
            <person name="Hoyer L."/>
        </authorList>
    </citation>
    <scope>NUCLEOTIDE SEQUENCE</scope>
    <source>
        <strain evidence="2">16-2883</strain>
    </source>
</reference>
<evidence type="ECO:0000313" key="3">
    <source>
        <dbReference type="Proteomes" id="UP001219355"/>
    </source>
</evidence>
<dbReference type="Proteomes" id="UP001219355">
    <property type="component" value="Chromosome 3"/>
</dbReference>
<dbReference type="AlphaFoldDB" id="A0AAF0DMB3"/>
<protein>
    <submittedName>
        <fullName evidence="2">Uncharacterized protein</fullName>
    </submittedName>
</protein>